<evidence type="ECO:0000256" key="2">
    <source>
        <dbReference type="SAM" id="Phobius"/>
    </source>
</evidence>
<keyword evidence="2" id="KW-0812">Transmembrane</keyword>
<evidence type="ECO:0000259" key="3">
    <source>
        <dbReference type="Pfam" id="PF13968"/>
    </source>
</evidence>
<dbReference type="InterPro" id="IPR007658">
    <property type="entry name" value="DUF594"/>
</dbReference>
<feature type="transmembrane region" description="Helical" evidence="2">
    <location>
        <begin position="56"/>
        <end position="77"/>
    </location>
</feature>
<comment type="caution">
    <text evidence="4">The sequence shown here is derived from an EMBL/GenBank/DDBJ whole genome shotgun (WGS) entry which is preliminary data.</text>
</comment>
<gene>
    <name evidence="4" type="ORF">EJB05_08602</name>
</gene>
<feature type="domain" description="DUF4220" evidence="3">
    <location>
        <begin position="62"/>
        <end position="366"/>
    </location>
</feature>
<organism evidence="4 5">
    <name type="scientific">Eragrostis curvula</name>
    <name type="common">weeping love grass</name>
    <dbReference type="NCBI Taxonomy" id="38414"/>
    <lineage>
        <taxon>Eukaryota</taxon>
        <taxon>Viridiplantae</taxon>
        <taxon>Streptophyta</taxon>
        <taxon>Embryophyta</taxon>
        <taxon>Tracheophyta</taxon>
        <taxon>Spermatophyta</taxon>
        <taxon>Magnoliopsida</taxon>
        <taxon>Liliopsida</taxon>
        <taxon>Poales</taxon>
        <taxon>Poaceae</taxon>
        <taxon>PACMAD clade</taxon>
        <taxon>Chloridoideae</taxon>
        <taxon>Eragrostideae</taxon>
        <taxon>Eragrostidinae</taxon>
        <taxon>Eragrostis</taxon>
    </lineage>
</organism>
<proteinExistence type="predicted"/>
<name>A0A5J9W1B5_9POAL</name>
<sequence length="782" mass="89164">MGMMEQMGGILKVMGLSSAVLWWEDWQLRILVLGSLFMQYFLAFAAPQRKRSIKSYLRFCIWLAYLGSDALAIYALATLFNRQKKQDGTADGSQALEVMWAPILLIHLAGQDAITAYNIEDNELWRRHIVTAISQVTVAIYVFCKSWSGEDRLLKTAILLFIAGVLKCIQKPIAFRNASIYRIESSLHREDRNATVDDLDKKVSSLKAYIKAAKKCYNMPSDDGNDKSSSVSLYEDRRLDQPLRPYRLFIDHAYAYCHRLSTLRSFLALPSGDAERVIQIGLGNTFTRLYTRENRSVLVLPKKNRSVFNGKVAKSMYSIFIRELALCLTFSAIGLFHKGRKEGYNDNDIKVTYTLICCTAALEFFTFNYGSIQRYDEWGGRVAQYNLMSFFVREKQPSELLKLAHFLRCKEFLDRQCYVDECNSYFPMKEQVIKQVKAGWEECIKDTQTYWIFNDRRGQFTILQEKCDKELFRTLELEAPFDESILLWHIATDICFHAVDHAADDEADISCASTISDYMFYLLAVKPDMLMTGTRESILTDARMGIRSLLRDEDSADSEGGLTRKILRILRLLRDNDSPASKGGLIRKILGIVSLLRAGMVSLLRASRPLRPLRDDDSPASKEDLTREIHSKAREFKGEATPAQALILRASKLASQLLKLDSDKRWKVMRGVWVEMLCFSASRCKGYLHAKSLGNGGEFLTYVWLLLSHMGMESMAERSQRSGLGQLGDREEDDPMSSHDREEEDDPMSSHDREEEVTEVLVDSITDAVASAEEIFTAIVID</sequence>
<dbReference type="AlphaFoldDB" id="A0A5J9W1B5"/>
<reference evidence="4 5" key="1">
    <citation type="journal article" date="2019" name="Sci. Rep.">
        <title>A high-quality genome of Eragrostis curvula grass provides insights into Poaceae evolution and supports new strategies to enhance forage quality.</title>
        <authorList>
            <person name="Carballo J."/>
            <person name="Santos B.A.C.M."/>
            <person name="Zappacosta D."/>
            <person name="Garbus I."/>
            <person name="Selva J.P."/>
            <person name="Gallo C.A."/>
            <person name="Diaz A."/>
            <person name="Albertini E."/>
            <person name="Caccamo M."/>
            <person name="Echenique V."/>
        </authorList>
    </citation>
    <scope>NUCLEOTIDE SEQUENCE [LARGE SCALE GENOMIC DNA]</scope>
    <source>
        <strain evidence="5">cv. Victoria</strain>
        <tissue evidence="4">Leaf</tissue>
    </source>
</reference>
<dbReference type="InterPro" id="IPR025315">
    <property type="entry name" value="DUF4220"/>
</dbReference>
<dbReference type="Pfam" id="PF13968">
    <property type="entry name" value="DUF4220"/>
    <property type="match status" value="1"/>
</dbReference>
<keyword evidence="5" id="KW-1185">Reference proteome</keyword>
<feature type="region of interest" description="Disordered" evidence="1">
    <location>
        <begin position="717"/>
        <end position="758"/>
    </location>
</feature>
<evidence type="ECO:0000313" key="5">
    <source>
        <dbReference type="Proteomes" id="UP000324897"/>
    </source>
</evidence>
<keyword evidence="2" id="KW-0472">Membrane</keyword>
<dbReference type="OrthoDB" id="602251at2759"/>
<protein>
    <recommendedName>
        <fullName evidence="3">DUF4220 domain-containing protein</fullName>
    </recommendedName>
</protein>
<feature type="non-terminal residue" evidence="4">
    <location>
        <position position="1"/>
    </location>
</feature>
<dbReference type="PANTHER" id="PTHR31325">
    <property type="entry name" value="OS01G0798800 PROTEIN-RELATED"/>
    <property type="match status" value="1"/>
</dbReference>
<dbReference type="Gramene" id="TVU42209">
    <property type="protein sequence ID" value="TVU42209"/>
    <property type="gene ID" value="EJB05_08602"/>
</dbReference>
<dbReference type="Pfam" id="PF04578">
    <property type="entry name" value="DUF594"/>
    <property type="match status" value="1"/>
</dbReference>
<evidence type="ECO:0000256" key="1">
    <source>
        <dbReference type="SAM" id="MobiDB-lite"/>
    </source>
</evidence>
<keyword evidence="2" id="KW-1133">Transmembrane helix</keyword>
<dbReference type="EMBL" id="RWGY01000005">
    <property type="protein sequence ID" value="TVU42209.1"/>
    <property type="molecule type" value="Genomic_DNA"/>
</dbReference>
<accession>A0A5J9W1B5</accession>
<dbReference type="Proteomes" id="UP000324897">
    <property type="component" value="Unassembled WGS sequence"/>
</dbReference>
<evidence type="ECO:0000313" key="4">
    <source>
        <dbReference type="EMBL" id="TVU42209.1"/>
    </source>
</evidence>
<feature type="transmembrane region" description="Helical" evidence="2">
    <location>
        <begin position="26"/>
        <end position="44"/>
    </location>
</feature>